<keyword evidence="3" id="KW-1185">Reference proteome</keyword>
<feature type="compositionally biased region" description="Basic and acidic residues" evidence="1">
    <location>
        <begin position="162"/>
        <end position="176"/>
    </location>
</feature>
<evidence type="ECO:0000313" key="3">
    <source>
        <dbReference type="Proteomes" id="UP000708208"/>
    </source>
</evidence>
<feature type="compositionally biased region" description="Basic and acidic residues" evidence="1">
    <location>
        <begin position="120"/>
        <end position="131"/>
    </location>
</feature>
<proteinExistence type="predicted"/>
<gene>
    <name evidence="2" type="ORF">AFUS01_LOCUS3477</name>
</gene>
<feature type="region of interest" description="Disordered" evidence="1">
    <location>
        <begin position="256"/>
        <end position="283"/>
    </location>
</feature>
<organism evidence="2 3">
    <name type="scientific">Allacma fusca</name>
    <dbReference type="NCBI Taxonomy" id="39272"/>
    <lineage>
        <taxon>Eukaryota</taxon>
        <taxon>Metazoa</taxon>
        <taxon>Ecdysozoa</taxon>
        <taxon>Arthropoda</taxon>
        <taxon>Hexapoda</taxon>
        <taxon>Collembola</taxon>
        <taxon>Symphypleona</taxon>
        <taxon>Sminthuridae</taxon>
        <taxon>Allacma</taxon>
    </lineage>
</organism>
<dbReference type="EMBL" id="CAJVCH010020927">
    <property type="protein sequence ID" value="CAG7689991.1"/>
    <property type="molecule type" value="Genomic_DNA"/>
</dbReference>
<comment type="caution">
    <text evidence="2">The sequence shown here is derived from an EMBL/GenBank/DDBJ whole genome shotgun (WGS) entry which is preliminary data.</text>
</comment>
<protein>
    <submittedName>
        <fullName evidence="2">Uncharacterized protein</fullName>
    </submittedName>
</protein>
<evidence type="ECO:0000256" key="1">
    <source>
        <dbReference type="SAM" id="MobiDB-lite"/>
    </source>
</evidence>
<dbReference type="OrthoDB" id="7775000at2759"/>
<reference evidence="2" key="1">
    <citation type="submission" date="2021-06" db="EMBL/GenBank/DDBJ databases">
        <authorList>
            <person name="Hodson N. C."/>
            <person name="Mongue J. A."/>
            <person name="Jaron S. K."/>
        </authorList>
    </citation>
    <scope>NUCLEOTIDE SEQUENCE</scope>
</reference>
<evidence type="ECO:0000313" key="2">
    <source>
        <dbReference type="EMBL" id="CAG7689991.1"/>
    </source>
</evidence>
<feature type="compositionally biased region" description="Polar residues" evidence="1">
    <location>
        <begin position="215"/>
        <end position="231"/>
    </location>
</feature>
<accession>A0A8J2J3X4</accession>
<feature type="region of interest" description="Disordered" evidence="1">
    <location>
        <begin position="77"/>
        <end position="244"/>
    </location>
</feature>
<feature type="compositionally biased region" description="Low complexity" evidence="1">
    <location>
        <begin position="148"/>
        <end position="161"/>
    </location>
</feature>
<sequence>METRQDVNELVTEILTACGCLAYTNYFEGLDKYTFRSLTLKDLKRRLAPEERRNEIALKINDELLRFSRIVDEVPGNTKNNCKFQEASRNQSVNSLGQSSVPNSINQESNSQPQRNPRIHRMEEEDRKPEIYSDEQLVEQPARDGIKPQSSISSTSNSKPSPEQHDVRESLKRDLSEGSESDSDYEPLLPPEPKVPKTVEEVSLESDSEVYDSSTPNPTFPISTLTEQIPGSSREARSQPQNSAYSFRTRKKAAGYYSNDHSDTGSDSYDTASDSDKSSEQYPRLNSMARRKNNKPAPLSVSNPLTVLGLLSVRNIFRQFSYVKLTPEHTRDSHNCDLDDPLESELQSWEEFFERVGPHIYLLDLEIWSWKAARSKCPFNLLKILRMCSNLKELSLKVQVLPEALQDAMFPRKTLPNLMKISLNHAGEILYKGPLKCILKAASRLQSFECFFHGLNEANDILEMLRDLSCLKTLTFRSYAKDGYMTRDHIVKLAQITAEGLRDLELGNGFWEDVDGESVENLLRRFPNLKRLKLNGNYQGDSLRKPDITISIPPLTSLEYLDIGGNYEFASVDQSPGSDSDFFSRNSNKIITVEDDLKTELFSVTLKFALLPSLKTLILGNLYKIEELHFSSFPVLRVIRVGSPWHLTVKFSENKESRKFSYPLVTDLQLPDCLKDPSFVQNIPARFPNLKKCWIFLPSVKVLRTFFKTMEKSSLEELYLKTQYDFEVTMELCLLGQPSKAPKNYRDYMKYEDLEKYGKFHEFVQFYNIELPPKKIEEMQDLEDKTCAGLKALTKLKILQLEHIPRILRIPRGNLHWTHANAEFTNYCIGFTQYPLSGSCLLQLPIKNLRSCTWPNFIVSNDDAQILYQKGFQNCGDEDMEVVYDGPGTSKTQRRSGVDRRGEKLKVAIQPAMLQASLEFREKKEQN</sequence>
<feature type="compositionally biased region" description="Polar residues" evidence="1">
    <location>
        <begin position="77"/>
        <end position="115"/>
    </location>
</feature>
<name>A0A8J2J3X4_9HEXA</name>
<dbReference type="Proteomes" id="UP000708208">
    <property type="component" value="Unassembled WGS sequence"/>
</dbReference>
<dbReference type="AlphaFoldDB" id="A0A8J2J3X4"/>